<gene>
    <name evidence="1" type="ORF">ACFSYC_05295</name>
</gene>
<keyword evidence="2" id="KW-1185">Reference proteome</keyword>
<dbReference type="RefSeq" id="WP_377124283.1">
    <property type="nucleotide sequence ID" value="NZ_JBHUON010000004.1"/>
</dbReference>
<proteinExistence type="predicted"/>
<dbReference type="Pfam" id="PF08713">
    <property type="entry name" value="DNA_alkylation"/>
    <property type="match status" value="1"/>
</dbReference>
<dbReference type="InterPro" id="IPR016024">
    <property type="entry name" value="ARM-type_fold"/>
</dbReference>
<dbReference type="Proteomes" id="UP001597601">
    <property type="component" value="Unassembled WGS sequence"/>
</dbReference>
<dbReference type="SUPFAM" id="SSF48371">
    <property type="entry name" value="ARM repeat"/>
    <property type="match status" value="1"/>
</dbReference>
<name>A0ABW5XLU5_9SPHI</name>
<evidence type="ECO:0000313" key="1">
    <source>
        <dbReference type="EMBL" id="MFD2864097.1"/>
    </source>
</evidence>
<accession>A0ABW5XLU5</accession>
<dbReference type="EMBL" id="JBHUON010000004">
    <property type="protein sequence ID" value="MFD2864097.1"/>
    <property type="molecule type" value="Genomic_DNA"/>
</dbReference>
<organism evidence="1 2">
    <name type="scientific">Mucilaginibacter antarcticus</name>
    <dbReference type="NCBI Taxonomy" id="1855725"/>
    <lineage>
        <taxon>Bacteria</taxon>
        <taxon>Pseudomonadati</taxon>
        <taxon>Bacteroidota</taxon>
        <taxon>Sphingobacteriia</taxon>
        <taxon>Sphingobacteriales</taxon>
        <taxon>Sphingobacteriaceae</taxon>
        <taxon>Mucilaginibacter</taxon>
    </lineage>
</organism>
<evidence type="ECO:0000313" key="2">
    <source>
        <dbReference type="Proteomes" id="UP001597601"/>
    </source>
</evidence>
<sequence length="221" mass="24885">MTIAEVLKQLEAAGSEKMRLHNKKYGAGDNQFGVKMGDIRNIANKIKTDHELGLALWETGNIDARFLAALIINPKQLSIGEVDSIVCTNRFAHVADWLSSYVIKEHPDKEELRERWMKSEDAMAARAGWSLTAGRVTRNHEGIDITALLDRIEKEMPIAPTETQWTMNTTLAQIGINHPQFRERALAIGERLGVFRDYPTSKGCTSPFAPIWINEMVKRQG</sequence>
<reference evidence="2" key="1">
    <citation type="journal article" date="2019" name="Int. J. Syst. Evol. Microbiol.">
        <title>The Global Catalogue of Microorganisms (GCM) 10K type strain sequencing project: providing services to taxonomists for standard genome sequencing and annotation.</title>
        <authorList>
            <consortium name="The Broad Institute Genomics Platform"/>
            <consortium name="The Broad Institute Genome Sequencing Center for Infectious Disease"/>
            <person name="Wu L."/>
            <person name="Ma J."/>
        </authorList>
    </citation>
    <scope>NUCLEOTIDE SEQUENCE [LARGE SCALE GENOMIC DNA]</scope>
    <source>
        <strain evidence="2">KCTC 52232</strain>
    </source>
</reference>
<protein>
    <submittedName>
        <fullName evidence="1">DNA alkylation repair protein</fullName>
    </submittedName>
</protein>
<dbReference type="PANTHER" id="PTHR41291">
    <property type="entry name" value="DNA ALKYLATION REPAIR PROTEIN"/>
    <property type="match status" value="1"/>
</dbReference>
<comment type="caution">
    <text evidence="1">The sequence shown here is derived from an EMBL/GenBank/DDBJ whole genome shotgun (WGS) entry which is preliminary data.</text>
</comment>
<dbReference type="CDD" id="cd06561">
    <property type="entry name" value="AlkD_like"/>
    <property type="match status" value="1"/>
</dbReference>
<dbReference type="PANTHER" id="PTHR41291:SF1">
    <property type="entry name" value="DNA ALKYLATION REPAIR PROTEIN"/>
    <property type="match status" value="1"/>
</dbReference>
<dbReference type="InterPro" id="IPR014825">
    <property type="entry name" value="DNA_alkylation"/>
</dbReference>
<dbReference type="Gene3D" id="1.25.10.90">
    <property type="match status" value="1"/>
</dbReference>